<keyword evidence="3" id="KW-1003">Cell membrane</keyword>
<dbReference type="FunFam" id="1.20.1070.10:FF:000032">
    <property type="entry name" value="Vasoactive intestinal polypeptide receptor 1"/>
    <property type="match status" value="1"/>
</dbReference>
<feature type="signal peptide" evidence="14">
    <location>
        <begin position="1"/>
        <end position="22"/>
    </location>
</feature>
<dbReference type="KEGG" id="loc:102697368"/>
<dbReference type="PANTHER" id="PTHR45620">
    <property type="entry name" value="PDF RECEPTOR-LIKE PROTEIN-RELATED"/>
    <property type="match status" value="1"/>
</dbReference>
<dbReference type="GO" id="GO:0008528">
    <property type="term" value="F:G protein-coupled peptide receptor activity"/>
    <property type="evidence" value="ECO:0000318"/>
    <property type="project" value="GO_Central"/>
</dbReference>
<comment type="similarity">
    <text evidence="2">Belongs to the G-protein coupled receptor 2 family.</text>
</comment>
<feature type="transmembrane region" description="Helical" evidence="13">
    <location>
        <begin position="282"/>
        <end position="306"/>
    </location>
</feature>
<keyword evidence="10" id="KW-0675">Receptor</keyword>
<keyword evidence="18" id="KW-1185">Reference proteome</keyword>
<feature type="domain" description="G-protein coupled receptors family 2 profile 1" evidence="15">
    <location>
        <begin position="39"/>
        <end position="115"/>
    </location>
</feature>
<dbReference type="InterPro" id="IPR036445">
    <property type="entry name" value="GPCR_2_extracell_dom_sf"/>
</dbReference>
<dbReference type="PROSITE" id="PS00650">
    <property type="entry name" value="G_PROTEIN_RECEP_F2_2"/>
    <property type="match status" value="1"/>
</dbReference>
<proteinExistence type="inferred from homology"/>
<comment type="subcellular location">
    <subcellularLocation>
        <location evidence="1">Cell membrane</location>
        <topology evidence="1">Multi-pass membrane protein</topology>
    </subcellularLocation>
</comment>
<evidence type="ECO:0000256" key="1">
    <source>
        <dbReference type="ARBA" id="ARBA00004651"/>
    </source>
</evidence>
<dbReference type="FunCoup" id="W5MTN5">
    <property type="interactions" value="311"/>
</dbReference>
<evidence type="ECO:0000256" key="12">
    <source>
        <dbReference type="ARBA" id="ARBA00023224"/>
    </source>
</evidence>
<keyword evidence="5 14" id="KW-0732">Signal</keyword>
<feature type="transmembrane region" description="Helical" evidence="13">
    <location>
        <begin position="358"/>
        <end position="378"/>
    </location>
</feature>
<dbReference type="InterPro" id="IPR001771">
    <property type="entry name" value="GPCR_2_VIP_rcpt_1"/>
</dbReference>
<dbReference type="Pfam" id="PF00002">
    <property type="entry name" value="7tm_2"/>
    <property type="match status" value="1"/>
</dbReference>
<evidence type="ECO:0000313" key="18">
    <source>
        <dbReference type="Proteomes" id="UP000018468"/>
    </source>
</evidence>
<evidence type="ECO:0000256" key="14">
    <source>
        <dbReference type="SAM" id="SignalP"/>
    </source>
</evidence>
<reference evidence="17" key="3">
    <citation type="submission" date="2025-09" db="UniProtKB">
        <authorList>
            <consortium name="Ensembl"/>
        </authorList>
    </citation>
    <scope>IDENTIFICATION</scope>
</reference>
<dbReference type="GO" id="GO:0004999">
    <property type="term" value="F:vasoactive intestinal polypeptide receptor activity"/>
    <property type="evidence" value="ECO:0000318"/>
    <property type="project" value="GO_Central"/>
</dbReference>
<dbReference type="InterPro" id="IPR001571">
    <property type="entry name" value="GPCR_2_VIP_rcpt"/>
</dbReference>
<dbReference type="Gene3D" id="1.20.1070.10">
    <property type="entry name" value="Rhodopsin 7-helix transmembrane proteins"/>
    <property type="match status" value="1"/>
</dbReference>
<dbReference type="GO" id="GO:0007166">
    <property type="term" value="P:cell surface receptor signaling pathway"/>
    <property type="evidence" value="ECO:0007669"/>
    <property type="project" value="InterPro"/>
</dbReference>
<dbReference type="SMART" id="SM00008">
    <property type="entry name" value="HormR"/>
    <property type="match status" value="1"/>
</dbReference>
<dbReference type="PROSITE" id="PS50227">
    <property type="entry name" value="G_PROTEIN_RECEP_F2_3"/>
    <property type="match status" value="1"/>
</dbReference>
<dbReference type="EMBL" id="AHAT01010377">
    <property type="status" value="NOT_ANNOTATED_CDS"/>
    <property type="molecule type" value="Genomic_DNA"/>
</dbReference>
<feature type="transmembrane region" description="Helical" evidence="13">
    <location>
        <begin position="242"/>
        <end position="262"/>
    </location>
</feature>
<keyword evidence="8 13" id="KW-0472">Membrane</keyword>
<feature type="transmembrane region" description="Helical" evidence="13">
    <location>
        <begin position="135"/>
        <end position="154"/>
    </location>
</feature>
<evidence type="ECO:0000256" key="6">
    <source>
        <dbReference type="ARBA" id="ARBA00022989"/>
    </source>
</evidence>
<keyword evidence="12" id="KW-0807">Transducer</keyword>
<dbReference type="InterPro" id="IPR001879">
    <property type="entry name" value="GPCR_2_extracellular_dom"/>
</dbReference>
<dbReference type="AlphaFoldDB" id="W5MTN5"/>
<dbReference type="GO" id="GO:0007188">
    <property type="term" value="P:adenylate cyclase-modulating G protein-coupled receptor signaling pathway"/>
    <property type="evidence" value="ECO:0000318"/>
    <property type="project" value="GO_Central"/>
</dbReference>
<dbReference type="CTD" id="503868"/>
<keyword evidence="7" id="KW-0297">G-protein coupled receptor</keyword>
<keyword evidence="4 13" id="KW-0812">Transmembrane</keyword>
<evidence type="ECO:0000256" key="13">
    <source>
        <dbReference type="SAM" id="Phobius"/>
    </source>
</evidence>
<dbReference type="Bgee" id="ENSLOCG00000009610">
    <property type="expression patterns" value="Expressed in intestine and 8 other cell types or tissues"/>
</dbReference>
<evidence type="ECO:0000256" key="5">
    <source>
        <dbReference type="ARBA" id="ARBA00022729"/>
    </source>
</evidence>
<dbReference type="InterPro" id="IPR050332">
    <property type="entry name" value="GPCR_2"/>
</dbReference>
<dbReference type="GO" id="GO:0005886">
    <property type="term" value="C:plasma membrane"/>
    <property type="evidence" value="ECO:0000318"/>
    <property type="project" value="GO_Central"/>
</dbReference>
<dbReference type="eggNOG" id="KOG4564">
    <property type="taxonomic scope" value="Eukaryota"/>
</dbReference>
<reference evidence="17" key="2">
    <citation type="submission" date="2025-08" db="UniProtKB">
        <authorList>
            <consortium name="Ensembl"/>
        </authorList>
    </citation>
    <scope>IDENTIFICATION</scope>
</reference>
<protein>
    <submittedName>
        <fullName evidence="17">Vasoactive intestinal peptide receptor 1b</fullName>
    </submittedName>
</protein>
<dbReference type="HOGENOM" id="CLU_002753_4_4_1"/>
<evidence type="ECO:0000256" key="8">
    <source>
        <dbReference type="ARBA" id="ARBA00023136"/>
    </source>
</evidence>
<dbReference type="PANTHER" id="PTHR45620:SF24">
    <property type="entry name" value="VASOACTIVE INTESTINAL POLYPEPTIDE RECEPTOR 1"/>
    <property type="match status" value="1"/>
</dbReference>
<dbReference type="RefSeq" id="XP_015209591.1">
    <property type="nucleotide sequence ID" value="XM_015354105.2"/>
</dbReference>
<dbReference type="PRINTS" id="PR01154">
    <property type="entry name" value="VIP1RECEPTOR"/>
</dbReference>
<dbReference type="PRINTS" id="PR00491">
    <property type="entry name" value="VASOACTVEIPR"/>
</dbReference>
<evidence type="ECO:0000256" key="2">
    <source>
        <dbReference type="ARBA" id="ARBA00005314"/>
    </source>
</evidence>
<feature type="transmembrane region" description="Helical" evidence="13">
    <location>
        <begin position="326"/>
        <end position="346"/>
    </location>
</feature>
<evidence type="ECO:0000256" key="4">
    <source>
        <dbReference type="ARBA" id="ARBA00022692"/>
    </source>
</evidence>
<feature type="chain" id="PRO_5004866661" evidence="14">
    <location>
        <begin position="23"/>
        <end position="444"/>
    </location>
</feature>
<evidence type="ECO:0000313" key="17">
    <source>
        <dbReference type="Ensembl" id="ENSLOCP00000011744.1"/>
    </source>
</evidence>
<dbReference type="InterPro" id="IPR017981">
    <property type="entry name" value="GPCR_2-like_7TM"/>
</dbReference>
<dbReference type="GeneID" id="102697368"/>
<dbReference type="EMBL" id="AHAT01010380">
    <property type="status" value="NOT_ANNOTATED_CDS"/>
    <property type="molecule type" value="Genomic_DNA"/>
</dbReference>
<keyword evidence="6 13" id="KW-1133">Transmembrane helix</keyword>
<dbReference type="PROSITE" id="PS50261">
    <property type="entry name" value="G_PROTEIN_RECEP_F2_4"/>
    <property type="match status" value="1"/>
</dbReference>
<evidence type="ECO:0000256" key="3">
    <source>
        <dbReference type="ARBA" id="ARBA00022475"/>
    </source>
</evidence>
<feature type="domain" description="G-protein coupled receptors family 2 profile 2" evidence="16">
    <location>
        <begin position="129"/>
        <end position="379"/>
    </location>
</feature>
<dbReference type="FunFam" id="4.10.1240.10:FF:000016">
    <property type="entry name" value="Vasoactive intestinal peptide receptor 1"/>
    <property type="match status" value="1"/>
</dbReference>
<dbReference type="Pfam" id="PF02793">
    <property type="entry name" value="HRM"/>
    <property type="match status" value="1"/>
</dbReference>
<evidence type="ECO:0000256" key="11">
    <source>
        <dbReference type="ARBA" id="ARBA00023180"/>
    </source>
</evidence>
<feature type="transmembrane region" description="Helical" evidence="13">
    <location>
        <begin position="166"/>
        <end position="187"/>
    </location>
</feature>
<organism evidence="17 18">
    <name type="scientific">Lepisosteus oculatus</name>
    <name type="common">Spotted gar</name>
    <dbReference type="NCBI Taxonomy" id="7918"/>
    <lineage>
        <taxon>Eukaryota</taxon>
        <taxon>Metazoa</taxon>
        <taxon>Chordata</taxon>
        <taxon>Craniata</taxon>
        <taxon>Vertebrata</taxon>
        <taxon>Euteleostomi</taxon>
        <taxon>Actinopterygii</taxon>
        <taxon>Neopterygii</taxon>
        <taxon>Holostei</taxon>
        <taxon>Semionotiformes</taxon>
        <taxon>Lepisosteidae</taxon>
        <taxon>Lepisosteus</taxon>
    </lineage>
</organism>
<dbReference type="EMBL" id="AHAT01010378">
    <property type="status" value="NOT_ANNOTATED_CDS"/>
    <property type="molecule type" value="Genomic_DNA"/>
</dbReference>
<keyword evidence="9" id="KW-1015">Disulfide bond</keyword>
<dbReference type="GO" id="GO:0017046">
    <property type="term" value="F:peptide hormone binding"/>
    <property type="evidence" value="ECO:0000318"/>
    <property type="project" value="GO_Central"/>
</dbReference>
<dbReference type="SUPFAM" id="SSF81321">
    <property type="entry name" value="Family A G protein-coupled receptor-like"/>
    <property type="match status" value="1"/>
</dbReference>
<dbReference type="Ensembl" id="ENSLOCT00000011762.1">
    <property type="protein sequence ID" value="ENSLOCP00000011744.1"/>
    <property type="gene ID" value="ENSLOCG00000009610.1"/>
</dbReference>
<keyword evidence="11" id="KW-0325">Glycoprotein</keyword>
<name>W5MTN5_LEPOC</name>
<dbReference type="InterPro" id="IPR017983">
    <property type="entry name" value="GPCR_2_secretin-like_CS"/>
</dbReference>
<dbReference type="OMA" id="SKSQHPW"/>
<evidence type="ECO:0000256" key="10">
    <source>
        <dbReference type="ARBA" id="ARBA00023170"/>
    </source>
</evidence>
<evidence type="ECO:0000256" key="9">
    <source>
        <dbReference type="ARBA" id="ARBA00023157"/>
    </source>
</evidence>
<sequence length="444" mass="50610">MDISECLILMISLNCLLTSVMASPQGCNIMLEIERTREKCITTMETETIIQGCRTLWDNITCWPSASIGEVVTVQCPTYFSLFSNVTGNVTRTCTSEGWTDMNPVSYVVACRYDANSTGLEETTFFGSVKIGYTIGYSVSLISLSAATIILCVFRKLHCTRNYIHMHLFMSFILKTISVFIKDVILFEAGESDHCAVGSVGCKAAIVFFQYCIMANFFWLLVEGLYLHTLLAISFFSERKYFWCYILIGWGTPSVFITAWSIARAYFNDIGCWDMIVYPYWWIIKAPITVSIVVNFILFICIIRILVQKIHSPDVGRKESSQYLRLAKSTLLLIPLFGIHYIMFAFFPDNFKWEVRLVIDLVLGSFQGFLVAVLYCFLNGEVQAEIKRKWRRWHLERLLGTDMKYHQPSMGNSGTNFSTQISVFTRCSPKTQRASSFQADSSVV</sequence>
<dbReference type="EMBL" id="AHAT01010379">
    <property type="status" value="NOT_ANNOTATED_CDS"/>
    <property type="molecule type" value="Genomic_DNA"/>
</dbReference>
<feature type="transmembrane region" description="Helical" evidence="13">
    <location>
        <begin position="207"/>
        <end position="230"/>
    </location>
</feature>
<dbReference type="GeneTree" id="ENSGT00940000156402"/>
<dbReference type="OrthoDB" id="5967113at2759"/>
<dbReference type="STRING" id="7918.ENSLOCP00000011744"/>
<dbReference type="EMBL" id="AHAT01010382">
    <property type="status" value="NOT_ANNOTATED_CDS"/>
    <property type="molecule type" value="Genomic_DNA"/>
</dbReference>
<accession>W5MTN5</accession>
<evidence type="ECO:0000259" key="16">
    <source>
        <dbReference type="PROSITE" id="PS50261"/>
    </source>
</evidence>
<dbReference type="PRINTS" id="PR00249">
    <property type="entry name" value="GPCRSECRETIN"/>
</dbReference>
<dbReference type="InParanoid" id="W5MTN5"/>
<dbReference type="PROSITE" id="PS00649">
    <property type="entry name" value="G_PROTEIN_RECEP_F2_1"/>
    <property type="match status" value="1"/>
</dbReference>
<dbReference type="SUPFAM" id="SSF111418">
    <property type="entry name" value="Hormone receptor domain"/>
    <property type="match status" value="1"/>
</dbReference>
<dbReference type="Gene3D" id="4.10.1240.10">
    <property type="entry name" value="GPCR, family 2, extracellular hormone receptor domain"/>
    <property type="match status" value="1"/>
</dbReference>
<evidence type="ECO:0000256" key="7">
    <source>
        <dbReference type="ARBA" id="ARBA00023040"/>
    </source>
</evidence>
<dbReference type="Proteomes" id="UP000018468">
    <property type="component" value="Linkage group LG9"/>
</dbReference>
<evidence type="ECO:0000259" key="15">
    <source>
        <dbReference type="PROSITE" id="PS50227"/>
    </source>
</evidence>
<reference evidence="18" key="1">
    <citation type="submission" date="2011-12" db="EMBL/GenBank/DDBJ databases">
        <title>The Draft Genome of Lepisosteus oculatus.</title>
        <authorList>
            <consortium name="The Broad Institute Genome Assembly &amp; Analysis Group"/>
            <consortium name="Computational R&amp;D Group"/>
            <consortium name="and Sequencing Platform"/>
            <person name="Di Palma F."/>
            <person name="Alfoldi J."/>
            <person name="Johnson J."/>
            <person name="Berlin A."/>
            <person name="Gnerre S."/>
            <person name="Jaffe D."/>
            <person name="MacCallum I."/>
            <person name="Young S."/>
            <person name="Walker B.J."/>
            <person name="Lander E.S."/>
            <person name="Lindblad-Toh K."/>
        </authorList>
    </citation>
    <scope>NUCLEOTIDE SEQUENCE [LARGE SCALE GENOMIC DNA]</scope>
</reference>
<dbReference type="EMBL" id="AHAT01010381">
    <property type="status" value="NOT_ANNOTATED_CDS"/>
    <property type="molecule type" value="Genomic_DNA"/>
</dbReference>
<dbReference type="InterPro" id="IPR000832">
    <property type="entry name" value="GPCR_2_secretin-like"/>
</dbReference>